<evidence type="ECO:0000313" key="1">
    <source>
        <dbReference type="EMBL" id="AMK55258.1"/>
    </source>
</evidence>
<dbReference type="OrthoDB" id="1768932at2"/>
<gene>
    <name evidence="1" type="ORF">AALO17_21240</name>
    <name evidence="2" type="ORF">BO223_06805</name>
</gene>
<dbReference type="Proteomes" id="UP000186758">
    <property type="component" value="Unassembled WGS sequence"/>
</dbReference>
<reference evidence="1 3" key="1">
    <citation type="journal article" date="2016" name="Gut Pathog.">
        <title>Whole genome sequencing of "Faecalibaculum rodentium" ALO17, isolated from C57BL/6J laboratory mouse feces.</title>
        <authorList>
            <person name="Lim S."/>
            <person name="Chang D.H."/>
            <person name="Ahn S."/>
            <person name="Kim B.C."/>
        </authorList>
    </citation>
    <scope>NUCLEOTIDE SEQUENCE [LARGE SCALE GENOMIC DNA]</scope>
    <source>
        <strain evidence="1 3">Alo17</strain>
    </source>
</reference>
<dbReference type="Proteomes" id="UP000069771">
    <property type="component" value="Chromosome"/>
</dbReference>
<protein>
    <submittedName>
        <fullName evidence="1">Uncharacterized protein</fullName>
    </submittedName>
</protein>
<dbReference type="AlphaFoldDB" id="A0A140DX81"/>
<accession>A0A140DX81</accession>
<evidence type="ECO:0000313" key="3">
    <source>
        <dbReference type="Proteomes" id="UP000069771"/>
    </source>
</evidence>
<dbReference type="RefSeq" id="WP_067558696.1">
    <property type="nucleotide sequence ID" value="NZ_CAKOCV010000069.1"/>
</dbReference>
<proteinExistence type="predicted"/>
<sequence length="140" mass="15847">MKLDNPMTGLELTAVLPSLRTERGQRYHDLLLQWKPSFAAIDVPLDIVTEDAGDLMMQDPEVLYMEDRTVMEKLGGLQRKNVFGKETTTVRASLYLVLDTEVAARAGRINESSLVRLWRKAFDIQTRAAGRLMAEQLPDL</sequence>
<name>A0A140DX81_9FIRM</name>
<dbReference type="EMBL" id="CP011391">
    <property type="protein sequence ID" value="AMK55258.1"/>
    <property type="molecule type" value="Genomic_DNA"/>
</dbReference>
<organism evidence="1 3">
    <name type="scientific">Faecalibaculum rodentium</name>
    <dbReference type="NCBI Taxonomy" id="1702221"/>
    <lineage>
        <taxon>Bacteria</taxon>
        <taxon>Bacillati</taxon>
        <taxon>Bacillota</taxon>
        <taxon>Erysipelotrichia</taxon>
        <taxon>Erysipelotrichales</taxon>
        <taxon>Erysipelotrichaceae</taxon>
        <taxon>Faecalibaculum</taxon>
    </lineage>
</organism>
<keyword evidence="3" id="KW-1185">Reference proteome</keyword>
<dbReference type="EMBL" id="MPJZ01000056">
    <property type="protein sequence ID" value="OLU44782.1"/>
    <property type="molecule type" value="Genomic_DNA"/>
</dbReference>
<evidence type="ECO:0000313" key="2">
    <source>
        <dbReference type="EMBL" id="OLU44782.1"/>
    </source>
</evidence>
<dbReference type="KEGG" id="fro:AALO17_21240"/>
<reference evidence="2 4" key="2">
    <citation type="submission" date="2016-11" db="EMBL/GenBank/DDBJ databases">
        <title>Description of two novel members of the family Erysipelotrichaceae: Ileibacterium lipovorans gen. nov., sp. nov. and Dubosiella newyorkensis, gen. nov., sp. nov.</title>
        <authorList>
            <person name="Cox L.M."/>
            <person name="Sohn J."/>
            <person name="Tyrrell K.L."/>
            <person name="Citron D.M."/>
            <person name="Lawson P.A."/>
            <person name="Patel N.B."/>
            <person name="Iizumi T."/>
            <person name="Perez-Perez G.I."/>
            <person name="Goldstein E.J."/>
            <person name="Blaser M.J."/>
        </authorList>
    </citation>
    <scope>NUCLEOTIDE SEQUENCE [LARGE SCALE GENOMIC DNA]</scope>
    <source>
        <strain evidence="2 4">NYU-BL-K8</strain>
    </source>
</reference>
<dbReference type="PATRIC" id="fig|1702221.3.peg.2063"/>
<evidence type="ECO:0000313" key="4">
    <source>
        <dbReference type="Proteomes" id="UP000186758"/>
    </source>
</evidence>
<dbReference type="GeneID" id="78478709"/>